<dbReference type="PANTHER" id="PTHR43448">
    <property type="entry name" value="PROTOHEME IX FARNESYLTRANSFERASE, MITOCHONDRIAL"/>
    <property type="match status" value="1"/>
</dbReference>
<feature type="transmembrane region" description="Helical" evidence="9">
    <location>
        <begin position="12"/>
        <end position="31"/>
    </location>
</feature>
<evidence type="ECO:0000256" key="3">
    <source>
        <dbReference type="ARBA" id="ARBA00022679"/>
    </source>
</evidence>
<name>A0A127FDE5_STEDE</name>
<dbReference type="UniPathway" id="UPA00834">
    <property type="reaction ID" value="UER00712"/>
</dbReference>
<sequence>MMQLSRDILGLFKLRIGVLIMITALVGLAITPGPSLSLMQVIALAVSVLIASASAGAFNQYFEHETDRLMARTRRRAFATGALPHSPAWLAMIGVMLAGAVVLAGLVLNPVAAAYVFLGAFFYAVVYTVWLKRRTWLNIVIGGLAGSFAVLAGAAAVDPAIGPLPALLALILFLWTPPHFWSLAIANHADYAAAGVPMLPVAIGPQRAARVVYGNTVVLIAVSVLPVFYGAGLIYLAGALGGGLYFIAKARTLALAPGRDAAMRAFFASLVQLSVLLIAASIDAVIR</sequence>
<evidence type="ECO:0000256" key="9">
    <source>
        <dbReference type="HAMAP-Rule" id="MF_00154"/>
    </source>
</evidence>
<evidence type="ECO:0000256" key="7">
    <source>
        <dbReference type="ARBA" id="ARBA00023136"/>
    </source>
</evidence>
<feature type="transmembrane region" description="Helical" evidence="9">
    <location>
        <begin position="266"/>
        <end position="286"/>
    </location>
</feature>
<comment type="subcellular location">
    <subcellularLocation>
        <location evidence="9">Cell membrane</location>
        <topology evidence="9">Multi-pass membrane protein</topology>
    </subcellularLocation>
    <subcellularLocation>
        <location evidence="1">Membrane</location>
        <topology evidence="1">Multi-pass membrane protein</topology>
    </subcellularLocation>
</comment>
<dbReference type="PATRIC" id="fig|465721.4.peg.2485"/>
<feature type="transmembrane region" description="Helical" evidence="9">
    <location>
        <begin position="137"/>
        <end position="157"/>
    </location>
</feature>
<dbReference type="PANTHER" id="PTHR43448:SF2">
    <property type="entry name" value="PROTOHEME IX FARNESYLTRANSFERASE, MITOCHONDRIAL"/>
    <property type="match status" value="1"/>
</dbReference>
<dbReference type="CDD" id="cd13957">
    <property type="entry name" value="PT_UbiA_Cox10"/>
    <property type="match status" value="1"/>
</dbReference>
<evidence type="ECO:0000256" key="2">
    <source>
        <dbReference type="ARBA" id="ARBA00022475"/>
    </source>
</evidence>
<comment type="pathway">
    <text evidence="9">Porphyrin-containing compound metabolism; heme O biosynthesis; heme O from protoheme: step 1/1.</text>
</comment>
<dbReference type="Gene3D" id="1.10.357.140">
    <property type="entry name" value="UbiA prenyltransferase"/>
    <property type="match status" value="1"/>
</dbReference>
<feature type="transmembrane region" description="Helical" evidence="9">
    <location>
        <begin position="112"/>
        <end position="130"/>
    </location>
</feature>
<evidence type="ECO:0000256" key="6">
    <source>
        <dbReference type="ARBA" id="ARBA00023133"/>
    </source>
</evidence>
<evidence type="ECO:0000256" key="1">
    <source>
        <dbReference type="ARBA" id="ARBA00004141"/>
    </source>
</evidence>
<keyword evidence="3 9" id="KW-0808">Transferase</keyword>
<dbReference type="EC" id="2.5.1.141" evidence="9"/>
<evidence type="ECO:0000313" key="11">
    <source>
        <dbReference type="Proteomes" id="UP000070250"/>
    </source>
</evidence>
<dbReference type="KEGG" id="sdf:ACG33_11650"/>
<dbReference type="EMBL" id="CP011971">
    <property type="protein sequence ID" value="AMN47740.1"/>
    <property type="molecule type" value="Genomic_DNA"/>
</dbReference>
<feature type="transmembrane region" description="Helical" evidence="9">
    <location>
        <begin position="217"/>
        <end position="246"/>
    </location>
</feature>
<keyword evidence="6 9" id="KW-0350">Heme biosynthesis</keyword>
<dbReference type="InterPro" id="IPR000537">
    <property type="entry name" value="UbiA_prenyltransferase"/>
</dbReference>
<gene>
    <name evidence="9" type="primary">cyoE</name>
    <name evidence="10" type="ORF">ACG33_11650</name>
</gene>
<dbReference type="InterPro" id="IPR044878">
    <property type="entry name" value="UbiA_sf"/>
</dbReference>
<dbReference type="GO" id="GO:0008495">
    <property type="term" value="F:protoheme IX farnesyltransferase activity"/>
    <property type="evidence" value="ECO:0007669"/>
    <property type="project" value="UniProtKB-UniRule"/>
</dbReference>
<comment type="miscellaneous">
    <text evidence="9">Carbon 2 of the heme B porphyrin ring is defined according to the Fischer nomenclature.</text>
</comment>
<dbReference type="STRING" id="465721.ACG33_11650"/>
<evidence type="ECO:0000256" key="4">
    <source>
        <dbReference type="ARBA" id="ARBA00022692"/>
    </source>
</evidence>
<feature type="transmembrane region" description="Helical" evidence="9">
    <location>
        <begin position="83"/>
        <end position="106"/>
    </location>
</feature>
<dbReference type="Pfam" id="PF01040">
    <property type="entry name" value="UbiA"/>
    <property type="match status" value="1"/>
</dbReference>
<dbReference type="InterPro" id="IPR006369">
    <property type="entry name" value="Protohaem_IX_farnesylTrfase"/>
</dbReference>
<feature type="transmembrane region" description="Helical" evidence="9">
    <location>
        <begin position="37"/>
        <end position="62"/>
    </location>
</feature>
<evidence type="ECO:0000313" key="10">
    <source>
        <dbReference type="EMBL" id="AMN47740.1"/>
    </source>
</evidence>
<protein>
    <recommendedName>
        <fullName evidence="9">Protoheme IX farnesyltransferase</fullName>
        <ecNumber evidence="9">2.5.1.141</ecNumber>
    </recommendedName>
    <alternativeName>
        <fullName evidence="9">Heme B farnesyltransferase</fullName>
    </alternativeName>
    <alternativeName>
        <fullName evidence="9">Heme O synthase</fullName>
    </alternativeName>
</protein>
<evidence type="ECO:0000256" key="5">
    <source>
        <dbReference type="ARBA" id="ARBA00022989"/>
    </source>
</evidence>
<dbReference type="GO" id="GO:0005886">
    <property type="term" value="C:plasma membrane"/>
    <property type="evidence" value="ECO:0007669"/>
    <property type="project" value="UniProtKB-SubCell"/>
</dbReference>
<organism evidence="10 11">
    <name type="scientific">Steroidobacter denitrificans</name>
    <dbReference type="NCBI Taxonomy" id="465721"/>
    <lineage>
        <taxon>Bacteria</taxon>
        <taxon>Pseudomonadati</taxon>
        <taxon>Pseudomonadota</taxon>
        <taxon>Gammaproteobacteria</taxon>
        <taxon>Steroidobacterales</taxon>
        <taxon>Steroidobacteraceae</taxon>
        <taxon>Steroidobacter</taxon>
    </lineage>
</organism>
<dbReference type="Proteomes" id="UP000070250">
    <property type="component" value="Chromosome"/>
</dbReference>
<keyword evidence="7 9" id="KW-0472">Membrane</keyword>
<dbReference type="AlphaFoldDB" id="A0A127FDE5"/>
<keyword evidence="11" id="KW-1185">Reference proteome</keyword>
<dbReference type="HAMAP" id="MF_00154">
    <property type="entry name" value="CyoE_CtaB"/>
    <property type="match status" value="1"/>
</dbReference>
<dbReference type="GO" id="GO:0048034">
    <property type="term" value="P:heme O biosynthetic process"/>
    <property type="evidence" value="ECO:0007669"/>
    <property type="project" value="UniProtKB-UniRule"/>
</dbReference>
<keyword evidence="2 9" id="KW-1003">Cell membrane</keyword>
<reference evidence="10 11" key="1">
    <citation type="submission" date="2015-06" db="EMBL/GenBank/DDBJ databases">
        <title>A Comprehensive Approach to Explore the Metabolic and Phylogenetic Diversity of Bacterial Steroid Degradation in the Environment: Testosterone as an Example.</title>
        <authorList>
            <person name="Yang F.-C."/>
            <person name="Chen Y.-L."/>
            <person name="Yu C.-P."/>
            <person name="Tang S.-L."/>
            <person name="Wang P.-H."/>
            <person name="Ismail W."/>
            <person name="Wang C.-H."/>
            <person name="Yang C.-Y."/>
            <person name="Chiang Y.-R."/>
        </authorList>
    </citation>
    <scope>NUCLEOTIDE SEQUENCE [LARGE SCALE GENOMIC DNA]</scope>
    <source>
        <strain evidence="10 11">DSM 18526</strain>
    </source>
</reference>
<dbReference type="InterPro" id="IPR030470">
    <property type="entry name" value="UbiA_prenylTrfase_CS"/>
</dbReference>
<keyword evidence="4 9" id="KW-0812">Transmembrane</keyword>
<evidence type="ECO:0000256" key="8">
    <source>
        <dbReference type="ARBA" id="ARBA00047690"/>
    </source>
</evidence>
<accession>A0A127FDE5</accession>
<keyword evidence="5 9" id="KW-1133">Transmembrane helix</keyword>
<feature type="transmembrane region" description="Helical" evidence="9">
    <location>
        <begin position="163"/>
        <end position="181"/>
    </location>
</feature>
<comment type="catalytic activity">
    <reaction evidence="8 9">
        <text>heme b + (2E,6E)-farnesyl diphosphate + H2O = Fe(II)-heme o + diphosphate</text>
        <dbReference type="Rhea" id="RHEA:28070"/>
        <dbReference type="ChEBI" id="CHEBI:15377"/>
        <dbReference type="ChEBI" id="CHEBI:33019"/>
        <dbReference type="ChEBI" id="CHEBI:60344"/>
        <dbReference type="ChEBI" id="CHEBI:60530"/>
        <dbReference type="ChEBI" id="CHEBI:175763"/>
        <dbReference type="EC" id="2.5.1.141"/>
    </reaction>
</comment>
<dbReference type="NCBIfam" id="TIGR01473">
    <property type="entry name" value="cyoE_ctaB"/>
    <property type="match status" value="1"/>
</dbReference>
<comment type="similarity">
    <text evidence="9">Belongs to the UbiA prenyltransferase family. Protoheme IX farnesyltransferase subfamily.</text>
</comment>
<dbReference type="PROSITE" id="PS00943">
    <property type="entry name" value="UBIA"/>
    <property type="match status" value="1"/>
</dbReference>
<comment type="function">
    <text evidence="9">Converts heme B (protoheme IX) to heme O by substitution of the vinyl group on carbon 2 of heme B porphyrin ring with a hydroxyethyl farnesyl side group.</text>
</comment>
<proteinExistence type="inferred from homology"/>